<dbReference type="PROSITE" id="PS00846">
    <property type="entry name" value="HTH_ARSR_1"/>
    <property type="match status" value="1"/>
</dbReference>
<dbReference type="OrthoDB" id="9798835at2"/>
<feature type="domain" description="HTH arsR-type" evidence="4">
    <location>
        <begin position="20"/>
        <end position="117"/>
    </location>
</feature>
<dbReference type="CDD" id="cd00090">
    <property type="entry name" value="HTH_ARSR"/>
    <property type="match status" value="1"/>
</dbReference>
<sequence>MAASLPLVDTCCSPLTEGALDDAAASTLAAKFKALADPARVRLVSIIAAADGGEACVCDLTEPLGLSQPTVSHHMKLLAAAGLVAREQRGRWAYYRVVQDELTSLAGVLRSGAAPSVNNG</sequence>
<accession>A0A512HXA4</accession>
<dbReference type="InterPro" id="IPR051081">
    <property type="entry name" value="HTH_MetalResp_TranReg"/>
</dbReference>
<dbReference type="PRINTS" id="PR00778">
    <property type="entry name" value="HTHARSR"/>
</dbReference>
<comment type="caution">
    <text evidence="5">The sequence shown here is derived from an EMBL/GenBank/DDBJ whole genome shotgun (WGS) entry which is preliminary data.</text>
</comment>
<proteinExistence type="predicted"/>
<dbReference type="GO" id="GO:0003677">
    <property type="term" value="F:DNA binding"/>
    <property type="evidence" value="ECO:0007669"/>
    <property type="project" value="UniProtKB-KW"/>
</dbReference>
<evidence type="ECO:0000256" key="1">
    <source>
        <dbReference type="ARBA" id="ARBA00023015"/>
    </source>
</evidence>
<keyword evidence="3" id="KW-0804">Transcription</keyword>
<organism evidence="5 6">
    <name type="scientific">Aeromicrobium flavum</name>
    <dbReference type="NCBI Taxonomy" id="416568"/>
    <lineage>
        <taxon>Bacteria</taxon>
        <taxon>Bacillati</taxon>
        <taxon>Actinomycetota</taxon>
        <taxon>Actinomycetes</taxon>
        <taxon>Propionibacteriales</taxon>
        <taxon>Nocardioidaceae</taxon>
        <taxon>Aeromicrobium</taxon>
    </lineage>
</organism>
<dbReference type="RefSeq" id="WP_146827951.1">
    <property type="nucleotide sequence ID" value="NZ_BAAAYQ010000005.1"/>
</dbReference>
<keyword evidence="1" id="KW-0805">Transcription regulation</keyword>
<evidence type="ECO:0000313" key="6">
    <source>
        <dbReference type="Proteomes" id="UP000321769"/>
    </source>
</evidence>
<dbReference type="InterPro" id="IPR011991">
    <property type="entry name" value="ArsR-like_HTH"/>
</dbReference>
<dbReference type="NCBIfam" id="NF033788">
    <property type="entry name" value="HTH_metalloreg"/>
    <property type="match status" value="1"/>
</dbReference>
<gene>
    <name evidence="5" type="ORF">AFL01nite_24060</name>
</gene>
<dbReference type="PROSITE" id="PS50987">
    <property type="entry name" value="HTH_ARSR_2"/>
    <property type="match status" value="1"/>
</dbReference>
<dbReference type="GO" id="GO:0003700">
    <property type="term" value="F:DNA-binding transcription factor activity"/>
    <property type="evidence" value="ECO:0007669"/>
    <property type="project" value="InterPro"/>
</dbReference>
<keyword evidence="2" id="KW-0238">DNA-binding</keyword>
<dbReference type="Gene3D" id="1.10.10.10">
    <property type="entry name" value="Winged helix-like DNA-binding domain superfamily/Winged helix DNA-binding domain"/>
    <property type="match status" value="1"/>
</dbReference>
<evidence type="ECO:0000256" key="3">
    <source>
        <dbReference type="ARBA" id="ARBA00023163"/>
    </source>
</evidence>
<dbReference type="AlphaFoldDB" id="A0A512HXA4"/>
<dbReference type="InterPro" id="IPR036388">
    <property type="entry name" value="WH-like_DNA-bd_sf"/>
</dbReference>
<dbReference type="Pfam" id="PF01022">
    <property type="entry name" value="HTH_5"/>
    <property type="match status" value="1"/>
</dbReference>
<keyword evidence="6" id="KW-1185">Reference proteome</keyword>
<dbReference type="PANTHER" id="PTHR33154:SF18">
    <property type="entry name" value="ARSENICAL RESISTANCE OPERON REPRESSOR"/>
    <property type="match status" value="1"/>
</dbReference>
<dbReference type="InterPro" id="IPR001845">
    <property type="entry name" value="HTH_ArsR_DNA-bd_dom"/>
</dbReference>
<name>A0A512HXA4_9ACTN</name>
<dbReference type="InterPro" id="IPR036390">
    <property type="entry name" value="WH_DNA-bd_sf"/>
</dbReference>
<dbReference type="Proteomes" id="UP000321769">
    <property type="component" value="Unassembled WGS sequence"/>
</dbReference>
<dbReference type="SMART" id="SM00418">
    <property type="entry name" value="HTH_ARSR"/>
    <property type="match status" value="1"/>
</dbReference>
<evidence type="ECO:0000256" key="2">
    <source>
        <dbReference type="ARBA" id="ARBA00023125"/>
    </source>
</evidence>
<dbReference type="EMBL" id="BJZQ01000014">
    <property type="protein sequence ID" value="GEO90079.1"/>
    <property type="molecule type" value="Genomic_DNA"/>
</dbReference>
<dbReference type="SUPFAM" id="SSF46785">
    <property type="entry name" value="Winged helix' DNA-binding domain"/>
    <property type="match status" value="1"/>
</dbReference>
<reference evidence="5 6" key="1">
    <citation type="submission" date="2019-07" db="EMBL/GenBank/DDBJ databases">
        <title>Whole genome shotgun sequence of Aeromicrobium flavum NBRC 107625.</title>
        <authorList>
            <person name="Hosoyama A."/>
            <person name="Uohara A."/>
            <person name="Ohji S."/>
            <person name="Ichikawa N."/>
        </authorList>
    </citation>
    <scope>NUCLEOTIDE SEQUENCE [LARGE SCALE GENOMIC DNA]</scope>
    <source>
        <strain evidence="5 6">NBRC 107625</strain>
    </source>
</reference>
<dbReference type="InterPro" id="IPR018334">
    <property type="entry name" value="ArsR_HTH"/>
</dbReference>
<dbReference type="PANTHER" id="PTHR33154">
    <property type="entry name" value="TRANSCRIPTIONAL REGULATOR, ARSR FAMILY"/>
    <property type="match status" value="1"/>
</dbReference>
<protein>
    <recommendedName>
        <fullName evidence="4">HTH arsR-type domain-containing protein</fullName>
    </recommendedName>
</protein>
<evidence type="ECO:0000259" key="4">
    <source>
        <dbReference type="PROSITE" id="PS50987"/>
    </source>
</evidence>
<evidence type="ECO:0000313" key="5">
    <source>
        <dbReference type="EMBL" id="GEO90079.1"/>
    </source>
</evidence>